<proteinExistence type="predicted"/>
<dbReference type="EMBL" id="JADNYJ010000051">
    <property type="protein sequence ID" value="KAF8899813.1"/>
    <property type="molecule type" value="Genomic_DNA"/>
</dbReference>
<comment type="caution">
    <text evidence="2">The sequence shown here is derived from an EMBL/GenBank/DDBJ whole genome shotgun (WGS) entry which is preliminary data.</text>
</comment>
<dbReference type="InterPro" id="IPR028018">
    <property type="entry name" value="DUF4646"/>
</dbReference>
<feature type="region of interest" description="Disordered" evidence="1">
    <location>
        <begin position="63"/>
        <end position="108"/>
    </location>
</feature>
<organism evidence="2 3">
    <name type="scientific">Gymnopilus junonius</name>
    <name type="common">Spectacular rustgill mushroom</name>
    <name type="synonym">Gymnopilus spectabilis subsp. junonius</name>
    <dbReference type="NCBI Taxonomy" id="109634"/>
    <lineage>
        <taxon>Eukaryota</taxon>
        <taxon>Fungi</taxon>
        <taxon>Dikarya</taxon>
        <taxon>Basidiomycota</taxon>
        <taxon>Agaricomycotina</taxon>
        <taxon>Agaricomycetes</taxon>
        <taxon>Agaricomycetidae</taxon>
        <taxon>Agaricales</taxon>
        <taxon>Agaricineae</taxon>
        <taxon>Hymenogastraceae</taxon>
        <taxon>Gymnopilus</taxon>
    </lineage>
</organism>
<keyword evidence="3" id="KW-1185">Reference proteome</keyword>
<sequence length="286" mass="31767">MILADSKIAESDSVPVFQVQVLPPPPSYVQEENVIHPLDKTPLVFPDREDHTIVLNNVNFSPSSSSTSYYATPSSPDPSSRPRSPQFGSLSPTLTRELSSSSSSSFYDPGSIPLPFSRVPPTELSYRPFKPIFLVARSKMLDKGFPPAPPPSDVQPHPFMSHDVSEGDWISFLAAVQDAASLTDKDIRRSRVPIMATLPILGHLSSIGIQQYMRHHKGDKVAKLVDMWNHHFFSLRKLRVILMKGKVKVSGQNDLTAHNDKLVLEPSNESPTTPDDDIYRLFVVSI</sequence>
<dbReference type="AlphaFoldDB" id="A0A9P5NMM1"/>
<gene>
    <name evidence="2" type="ORF">CPB84DRAFT_1780049</name>
</gene>
<feature type="compositionally biased region" description="Low complexity" evidence="1">
    <location>
        <begin position="63"/>
        <end position="85"/>
    </location>
</feature>
<evidence type="ECO:0000256" key="1">
    <source>
        <dbReference type="SAM" id="MobiDB-lite"/>
    </source>
</evidence>
<reference evidence="2" key="1">
    <citation type="submission" date="2020-11" db="EMBL/GenBank/DDBJ databases">
        <authorList>
            <consortium name="DOE Joint Genome Institute"/>
            <person name="Ahrendt S."/>
            <person name="Riley R."/>
            <person name="Andreopoulos W."/>
            <person name="LaButti K."/>
            <person name="Pangilinan J."/>
            <person name="Ruiz-duenas F.J."/>
            <person name="Barrasa J.M."/>
            <person name="Sanchez-Garcia M."/>
            <person name="Camarero S."/>
            <person name="Miyauchi S."/>
            <person name="Serrano A."/>
            <person name="Linde D."/>
            <person name="Babiker R."/>
            <person name="Drula E."/>
            <person name="Ayuso-Fernandez I."/>
            <person name="Pacheco R."/>
            <person name="Padilla G."/>
            <person name="Ferreira P."/>
            <person name="Barriuso J."/>
            <person name="Kellner H."/>
            <person name="Castanera R."/>
            <person name="Alfaro M."/>
            <person name="Ramirez L."/>
            <person name="Pisabarro A.G."/>
            <person name="Kuo A."/>
            <person name="Tritt A."/>
            <person name="Lipzen A."/>
            <person name="He G."/>
            <person name="Yan M."/>
            <person name="Ng V."/>
            <person name="Cullen D."/>
            <person name="Martin F."/>
            <person name="Rosso M.-N."/>
            <person name="Henrissat B."/>
            <person name="Hibbett D."/>
            <person name="Martinez A.T."/>
            <person name="Grigoriev I.V."/>
        </authorList>
    </citation>
    <scope>NUCLEOTIDE SEQUENCE</scope>
    <source>
        <strain evidence="2">AH 44721</strain>
    </source>
</reference>
<evidence type="ECO:0000313" key="2">
    <source>
        <dbReference type="EMBL" id="KAF8899813.1"/>
    </source>
</evidence>
<dbReference type="OrthoDB" id="5314275at2759"/>
<accession>A0A9P5NMM1</accession>
<name>A0A9P5NMM1_GYMJU</name>
<evidence type="ECO:0000313" key="3">
    <source>
        <dbReference type="Proteomes" id="UP000724874"/>
    </source>
</evidence>
<dbReference type="Proteomes" id="UP000724874">
    <property type="component" value="Unassembled WGS sequence"/>
</dbReference>
<protein>
    <submittedName>
        <fullName evidence="2">Uncharacterized protein</fullName>
    </submittedName>
</protein>
<dbReference type="Pfam" id="PF15496">
    <property type="entry name" value="DUF4646"/>
    <property type="match status" value="1"/>
</dbReference>
<feature type="compositionally biased region" description="Polar residues" evidence="1">
    <location>
        <begin position="86"/>
        <end position="98"/>
    </location>
</feature>